<dbReference type="Proteomes" id="UP000326289">
    <property type="component" value="Unassembled WGS sequence"/>
</dbReference>
<organism evidence="1 2">
    <name type="scientific">Aspergillus minisclerotigenes</name>
    <dbReference type="NCBI Taxonomy" id="656917"/>
    <lineage>
        <taxon>Eukaryota</taxon>
        <taxon>Fungi</taxon>
        <taxon>Dikarya</taxon>
        <taxon>Ascomycota</taxon>
        <taxon>Pezizomycotina</taxon>
        <taxon>Eurotiomycetes</taxon>
        <taxon>Eurotiomycetidae</taxon>
        <taxon>Eurotiales</taxon>
        <taxon>Aspergillaceae</taxon>
        <taxon>Aspergillus</taxon>
        <taxon>Aspergillus subgen. Circumdati</taxon>
    </lineage>
</organism>
<accession>A0A5N6ITM7</accession>
<reference evidence="1 2" key="1">
    <citation type="submission" date="2019-04" db="EMBL/GenBank/DDBJ databases">
        <title>Fungal friends and foes A comparative genomics study of 23 Aspergillus species from section Flavi.</title>
        <authorList>
            <consortium name="DOE Joint Genome Institute"/>
            <person name="Kjaerbolling I."/>
            <person name="Vesth T.C."/>
            <person name="Frisvad J.C."/>
            <person name="Nybo J.L."/>
            <person name="Theobald S."/>
            <person name="Kildgaard S."/>
            <person name="Petersen T.I."/>
            <person name="Kuo A."/>
            <person name="Sato A."/>
            <person name="Lyhne E.K."/>
            <person name="Kogle M.E."/>
            <person name="Wiebenga A."/>
            <person name="Kun R.S."/>
            <person name="Lubbers R.J."/>
            <person name="Makela M.R."/>
            <person name="Barry K."/>
            <person name="Chovatia M."/>
            <person name="Clum A."/>
            <person name="Daum C."/>
            <person name="Haridas S."/>
            <person name="He G."/>
            <person name="LaButti K."/>
            <person name="Lipzen A."/>
            <person name="Mondo S."/>
            <person name="Pangilinan J."/>
            <person name="Riley R."/>
            <person name="Salamov A."/>
            <person name="Simmons B.A."/>
            <person name="Magnuson J.K."/>
            <person name="Henrissat B."/>
            <person name="Mortensen U.H."/>
            <person name="Larsen T.O."/>
            <person name="De vries R.P."/>
            <person name="Grigoriev I.V."/>
            <person name="Machida M."/>
            <person name="Baker S.E."/>
            <person name="Andersen M.R."/>
        </authorList>
    </citation>
    <scope>NUCLEOTIDE SEQUENCE [LARGE SCALE GENOMIC DNA]</scope>
    <source>
        <strain evidence="1 2">CBS 117635</strain>
    </source>
</reference>
<sequence length="109" mass="12051">MVDFSSIPFAEFHENANRQVQESQGHEAHLTHELIGGAAGYEAIKKFNEYQAKNGKPVQHAQALEIIGGFATAAVTGLFESKGLDQIDKIKAQHEAKKHAEEALRPHYE</sequence>
<evidence type="ECO:0000313" key="1">
    <source>
        <dbReference type="EMBL" id="KAB8269444.1"/>
    </source>
</evidence>
<proteinExistence type="predicted"/>
<evidence type="ECO:0000313" key="2">
    <source>
        <dbReference type="Proteomes" id="UP000326289"/>
    </source>
</evidence>
<evidence type="ECO:0008006" key="3">
    <source>
        <dbReference type="Google" id="ProtNLM"/>
    </source>
</evidence>
<dbReference type="EMBL" id="ML732846">
    <property type="protein sequence ID" value="KAB8269444.1"/>
    <property type="molecule type" value="Genomic_DNA"/>
</dbReference>
<name>A0A5N6ITM7_9EURO</name>
<dbReference type="InterPro" id="IPR022234">
    <property type="entry name" value="DUF3759"/>
</dbReference>
<gene>
    <name evidence="1" type="ORF">BDV30DRAFT_242370</name>
</gene>
<dbReference type="AlphaFoldDB" id="A0A5N6ITM7"/>
<dbReference type="PANTHER" id="PTHR37450:SF1">
    <property type="entry name" value="CIPC PROTEIN"/>
    <property type="match status" value="1"/>
</dbReference>
<keyword evidence="2" id="KW-1185">Reference proteome</keyword>
<dbReference type="Pfam" id="PF12585">
    <property type="entry name" value="DUF3759"/>
    <property type="match status" value="1"/>
</dbReference>
<dbReference type="PANTHER" id="PTHR37450">
    <property type="entry name" value="CIPC PROTEIN"/>
    <property type="match status" value="1"/>
</dbReference>
<protein>
    <recommendedName>
        <fullName evidence="3">CipC protein</fullName>
    </recommendedName>
</protein>